<organism evidence="1 2">
    <name type="scientific">Pyxicephalus adspersus</name>
    <name type="common">African bullfrog</name>
    <dbReference type="NCBI Taxonomy" id="30357"/>
    <lineage>
        <taxon>Eukaryota</taxon>
        <taxon>Metazoa</taxon>
        <taxon>Chordata</taxon>
        <taxon>Craniata</taxon>
        <taxon>Vertebrata</taxon>
        <taxon>Euteleostomi</taxon>
        <taxon>Amphibia</taxon>
        <taxon>Batrachia</taxon>
        <taxon>Anura</taxon>
        <taxon>Neobatrachia</taxon>
        <taxon>Ranoidea</taxon>
        <taxon>Pyxicephalidae</taxon>
        <taxon>Pyxicephalinae</taxon>
        <taxon>Pyxicephalus</taxon>
    </lineage>
</organism>
<sequence length="80" mass="9364">MCDFHKHIMPTDHFLVCATCIEPHTQHIVSLFQHNCFYMDNSVSSFATALCPRPVCVIRVLVTYLGRDYWLKYLSIIKLM</sequence>
<accession>A0AAV3ASU4</accession>
<gene>
    <name evidence="1" type="ORF">GDO54_010082</name>
</gene>
<reference evidence="1" key="1">
    <citation type="thesis" date="2020" institute="ProQuest LLC" country="789 East Eisenhower Parkway, Ann Arbor, MI, USA">
        <title>Comparative Genomics and Chromosome Evolution.</title>
        <authorList>
            <person name="Mudd A.B."/>
        </authorList>
    </citation>
    <scope>NUCLEOTIDE SEQUENCE</scope>
    <source>
        <strain evidence="1">1538</strain>
        <tissue evidence="1">Blood</tissue>
    </source>
</reference>
<dbReference type="Proteomes" id="UP001181693">
    <property type="component" value="Unassembled WGS sequence"/>
</dbReference>
<proteinExistence type="predicted"/>
<dbReference type="EMBL" id="DYDO01000004">
    <property type="protein sequence ID" value="DBA25732.1"/>
    <property type="molecule type" value="Genomic_DNA"/>
</dbReference>
<name>A0AAV3ASU4_PYXAD</name>
<dbReference type="AlphaFoldDB" id="A0AAV3ASU4"/>
<keyword evidence="2" id="KW-1185">Reference proteome</keyword>
<protein>
    <submittedName>
        <fullName evidence="1">Uncharacterized protein</fullName>
    </submittedName>
</protein>
<evidence type="ECO:0000313" key="2">
    <source>
        <dbReference type="Proteomes" id="UP001181693"/>
    </source>
</evidence>
<evidence type="ECO:0000313" key="1">
    <source>
        <dbReference type="EMBL" id="DBA25732.1"/>
    </source>
</evidence>
<comment type="caution">
    <text evidence="1">The sequence shown here is derived from an EMBL/GenBank/DDBJ whole genome shotgun (WGS) entry which is preliminary data.</text>
</comment>